<dbReference type="SUPFAM" id="SSF55486">
    <property type="entry name" value="Metalloproteases ('zincins'), catalytic domain"/>
    <property type="match status" value="1"/>
</dbReference>
<dbReference type="Pfam" id="PF18962">
    <property type="entry name" value="Por_Secre_tail"/>
    <property type="match status" value="1"/>
</dbReference>
<dbReference type="InterPro" id="IPR008754">
    <property type="entry name" value="Peptidase_M43"/>
</dbReference>
<dbReference type="GO" id="GO:0008237">
    <property type="term" value="F:metallopeptidase activity"/>
    <property type="evidence" value="ECO:0007669"/>
    <property type="project" value="UniProtKB-KW"/>
</dbReference>
<feature type="domain" description="Secretion system C-terminal sorting" evidence="4">
    <location>
        <begin position="321"/>
        <end position="390"/>
    </location>
</feature>
<dbReference type="Pfam" id="PF05572">
    <property type="entry name" value="Peptidase_M43"/>
    <property type="match status" value="1"/>
</dbReference>
<comment type="caution">
    <text evidence="5">The sequence shown here is derived from an EMBL/GenBank/DDBJ whole genome shotgun (WGS) entry which is preliminary data.</text>
</comment>
<evidence type="ECO:0000259" key="3">
    <source>
        <dbReference type="Pfam" id="PF05572"/>
    </source>
</evidence>
<name>A0ABS9IJ07_9FLAO</name>
<evidence type="ECO:0000259" key="4">
    <source>
        <dbReference type="Pfam" id="PF18962"/>
    </source>
</evidence>
<gene>
    <name evidence="5" type="ORF">L3X39_06450</name>
</gene>
<evidence type="ECO:0000256" key="2">
    <source>
        <dbReference type="SAM" id="SignalP"/>
    </source>
</evidence>
<dbReference type="Proteomes" id="UP001200022">
    <property type="component" value="Unassembled WGS sequence"/>
</dbReference>
<feature type="domain" description="Peptidase M43 pregnancy-associated plasma-A" evidence="3">
    <location>
        <begin position="179"/>
        <end position="289"/>
    </location>
</feature>
<reference evidence="5 6" key="1">
    <citation type="submission" date="2022-01" db="EMBL/GenBank/DDBJ databases">
        <title>Draft genome sequence of Sabulilitoribacter multivorans KCTC 32326.</title>
        <authorList>
            <person name="Oh J.-S."/>
        </authorList>
    </citation>
    <scope>NUCLEOTIDE SEQUENCE [LARGE SCALE GENOMIC DNA]</scope>
    <source>
        <strain evidence="5 6">M-M16</strain>
    </source>
</reference>
<organism evidence="5 6">
    <name type="scientific">Flaviramulus multivorans</name>
    <dbReference type="NCBI Taxonomy" id="1304750"/>
    <lineage>
        <taxon>Bacteria</taxon>
        <taxon>Pseudomonadati</taxon>
        <taxon>Bacteroidota</taxon>
        <taxon>Flavobacteriia</taxon>
        <taxon>Flavobacteriales</taxon>
        <taxon>Flavobacteriaceae</taxon>
        <taxon>Flaviramulus</taxon>
    </lineage>
</organism>
<proteinExistence type="predicted"/>
<feature type="signal peptide" evidence="2">
    <location>
        <begin position="1"/>
        <end position="24"/>
    </location>
</feature>
<evidence type="ECO:0000313" key="6">
    <source>
        <dbReference type="Proteomes" id="UP001200022"/>
    </source>
</evidence>
<evidence type="ECO:0000313" key="5">
    <source>
        <dbReference type="EMBL" id="MCF7560275.1"/>
    </source>
</evidence>
<dbReference type="InterPro" id="IPR026444">
    <property type="entry name" value="Secre_tail"/>
</dbReference>
<dbReference type="InterPro" id="IPR024079">
    <property type="entry name" value="MetalloPept_cat_dom_sf"/>
</dbReference>
<feature type="chain" id="PRO_5045286648" evidence="2">
    <location>
        <begin position="25"/>
        <end position="391"/>
    </location>
</feature>
<keyword evidence="6" id="KW-1185">Reference proteome</keyword>
<keyword evidence="5" id="KW-0482">Metalloprotease</keyword>
<evidence type="ECO:0000256" key="1">
    <source>
        <dbReference type="ARBA" id="ARBA00022729"/>
    </source>
</evidence>
<dbReference type="NCBIfam" id="TIGR04183">
    <property type="entry name" value="Por_Secre_tail"/>
    <property type="match status" value="1"/>
</dbReference>
<keyword evidence="5" id="KW-0378">Hydrolase</keyword>
<keyword evidence="5" id="KW-0645">Protease</keyword>
<dbReference type="RefSeq" id="WP_237230957.1">
    <property type="nucleotide sequence ID" value="NZ_JAKKDV010000002.1"/>
</dbReference>
<accession>A0ABS9IJ07</accession>
<dbReference type="EMBL" id="JAKKDV010000002">
    <property type="protein sequence ID" value="MCF7560275.1"/>
    <property type="molecule type" value="Genomic_DNA"/>
</dbReference>
<sequence length="391" mass="43917">MKLFNKKSLVLVSIVLSFSFNIFSQSKTEITCGTVTSPEFINHYNSIKQELKTFEQDFMQMKSGKTYTSKKEISNIPIKIHIIRNSDGSGGLSTDNLNNALAELNATYADAFIGLSLYEGVNYIDNDQLCHFQKGNENELIKNNYVPGIINVYFTEYIENYSDESICGYSKNEKVNTIFIKNSCATNGSSLAHEFGHFFSLVHTHGLSSELTTEFVDGSNCDTDGDSVCDTPADPGLSNKNIDNFCNYIGELKDAHGDSYKPDTNNIMSYSRKACRNHFSNGQLARMYAYYKIIEKRITSPNVDFDEITTDKINDLANLRLYPNPVTKGKINFNVSKIEEAVRFQIVNLQGQMLSQGIATYGEIDVNYLSSGSYLLILENSNSKAIKRFIK</sequence>
<keyword evidence="1 2" id="KW-0732">Signal</keyword>
<protein>
    <submittedName>
        <fullName evidence="5">Zinc-dependent metalloprotease</fullName>
    </submittedName>
</protein>
<dbReference type="Gene3D" id="3.40.390.10">
    <property type="entry name" value="Collagenase (Catalytic Domain)"/>
    <property type="match status" value="1"/>
</dbReference>